<dbReference type="AlphaFoldDB" id="A0A1J1C9V0"/>
<name>A0A1J1C9V0_CALAY</name>
<dbReference type="EMBL" id="CP018099">
    <property type="protein sequence ID" value="APF18770.1"/>
    <property type="molecule type" value="Genomic_DNA"/>
</dbReference>
<protein>
    <submittedName>
        <fullName evidence="2">Uncharacterized protein</fullName>
    </submittedName>
</protein>
<evidence type="ECO:0000256" key="1">
    <source>
        <dbReference type="SAM" id="Phobius"/>
    </source>
</evidence>
<accession>A0A1J1C9V0</accession>
<keyword evidence="1" id="KW-0472">Membrane</keyword>
<keyword evidence="1" id="KW-1133">Transmembrane helix</keyword>
<keyword evidence="1" id="KW-0812">Transmembrane</keyword>
<sequence length="42" mass="4871">MNHDLLDFGISMICILCLQNFALKLSVKLSRVKKIKLILYSF</sequence>
<evidence type="ECO:0000313" key="3">
    <source>
        <dbReference type="Proteomes" id="UP000183868"/>
    </source>
</evidence>
<evidence type="ECO:0000313" key="2">
    <source>
        <dbReference type="EMBL" id="APF18770.1"/>
    </source>
</evidence>
<reference evidence="2 3" key="1">
    <citation type="submission" date="2016-11" db="EMBL/GenBank/DDBJ databases">
        <title>Genomic analysis of Caldithrix abyssi and proposal of a novel bacterial phylum Caldithrichaeota.</title>
        <authorList>
            <person name="Kublanov I."/>
            <person name="Sigalova O."/>
            <person name="Gavrilov S."/>
            <person name="Lebedinsky A."/>
            <person name="Ivanova N."/>
            <person name="Daum C."/>
            <person name="Reddy T."/>
            <person name="Klenk H.P."/>
            <person name="Goker M."/>
            <person name="Reva O."/>
            <person name="Miroshnichenko M."/>
            <person name="Kyprides N."/>
            <person name="Woyke T."/>
            <person name="Gelfand M."/>
        </authorList>
    </citation>
    <scope>NUCLEOTIDE SEQUENCE [LARGE SCALE GENOMIC DNA]</scope>
    <source>
        <strain evidence="2 3">LF13</strain>
    </source>
</reference>
<organism evidence="2 3">
    <name type="scientific">Caldithrix abyssi DSM 13497</name>
    <dbReference type="NCBI Taxonomy" id="880073"/>
    <lineage>
        <taxon>Bacteria</taxon>
        <taxon>Pseudomonadati</taxon>
        <taxon>Calditrichota</taxon>
        <taxon>Calditrichia</taxon>
        <taxon>Calditrichales</taxon>
        <taxon>Calditrichaceae</taxon>
        <taxon>Caldithrix</taxon>
    </lineage>
</organism>
<dbReference type="Proteomes" id="UP000183868">
    <property type="component" value="Chromosome"/>
</dbReference>
<proteinExistence type="predicted"/>
<gene>
    <name evidence="2" type="ORF">Cabys_2021</name>
</gene>
<dbReference type="KEGG" id="caby:Cabys_2021"/>
<feature type="transmembrane region" description="Helical" evidence="1">
    <location>
        <begin position="6"/>
        <end position="27"/>
    </location>
</feature>